<dbReference type="VEuPathDB" id="FungiDB:H310_15238"/>
<dbReference type="STRING" id="157072.A0A024T7L8"/>
<gene>
    <name evidence="1" type="ORF">H310_15238</name>
</gene>
<dbReference type="GeneID" id="20092288"/>
<sequence length="233" mass="25362">ATPPALARPAESVGAVRRPLDYNTVIRGFNAATKQQIKAAFVLPSAGAIEAILLELAKPKKDRADVLGQIDLSRPYSPKVAMARFIVDTGDALAAQSHEAIMSSLFTSTQTDAVKALLPEFVQVTRLGRGGILFSVTSSSVRKALGGQYLSILGKRYRIPVQEDHPLDSLCYMDVTGIRDNFDATQFYRKLTLLGVDVAYQSHRAVIPRTGCHTNAWRVYFAEVSCAAYITST</sequence>
<dbReference type="AlphaFoldDB" id="A0A024T7L8"/>
<proteinExistence type="predicted"/>
<feature type="non-terminal residue" evidence="1">
    <location>
        <position position="1"/>
    </location>
</feature>
<organism evidence="1">
    <name type="scientific">Aphanomyces invadans</name>
    <dbReference type="NCBI Taxonomy" id="157072"/>
    <lineage>
        <taxon>Eukaryota</taxon>
        <taxon>Sar</taxon>
        <taxon>Stramenopiles</taxon>
        <taxon>Oomycota</taxon>
        <taxon>Saprolegniomycetes</taxon>
        <taxon>Saprolegniales</taxon>
        <taxon>Verrucalvaceae</taxon>
        <taxon>Aphanomyces</taxon>
    </lineage>
</organism>
<reference evidence="1" key="1">
    <citation type="submission" date="2013-12" db="EMBL/GenBank/DDBJ databases">
        <title>The Genome Sequence of Aphanomyces invadans NJM9701.</title>
        <authorList>
            <consortium name="The Broad Institute Genomics Platform"/>
            <person name="Russ C."/>
            <person name="Tyler B."/>
            <person name="van West P."/>
            <person name="Dieguez-Uribeondo J."/>
            <person name="Young S.K."/>
            <person name="Zeng Q."/>
            <person name="Gargeya S."/>
            <person name="Fitzgerald M."/>
            <person name="Abouelleil A."/>
            <person name="Alvarado L."/>
            <person name="Chapman S.B."/>
            <person name="Gainer-Dewar J."/>
            <person name="Goldberg J."/>
            <person name="Griggs A."/>
            <person name="Gujja S."/>
            <person name="Hansen M."/>
            <person name="Howarth C."/>
            <person name="Imamovic A."/>
            <person name="Ireland A."/>
            <person name="Larimer J."/>
            <person name="McCowan C."/>
            <person name="Murphy C."/>
            <person name="Pearson M."/>
            <person name="Poon T.W."/>
            <person name="Priest M."/>
            <person name="Roberts A."/>
            <person name="Saif S."/>
            <person name="Shea T."/>
            <person name="Sykes S."/>
            <person name="Wortman J."/>
            <person name="Nusbaum C."/>
            <person name="Birren B."/>
        </authorList>
    </citation>
    <scope>NUCLEOTIDE SEQUENCE [LARGE SCALE GENOMIC DNA]</scope>
    <source>
        <strain evidence="1">NJM9701</strain>
    </source>
</reference>
<protein>
    <submittedName>
        <fullName evidence="1">Uncharacterized protein</fullName>
    </submittedName>
</protein>
<name>A0A024T7L8_9STRA</name>
<dbReference type="RefSeq" id="XP_008881447.1">
    <property type="nucleotide sequence ID" value="XM_008883225.1"/>
</dbReference>
<dbReference type="OrthoDB" id="162864at2759"/>
<accession>A0A024T7L8</accession>
<evidence type="ECO:0000313" key="1">
    <source>
        <dbReference type="EMBL" id="ETV89920.1"/>
    </source>
</evidence>
<dbReference type="EMBL" id="KI914194">
    <property type="protein sequence ID" value="ETV89920.1"/>
    <property type="molecule type" value="Genomic_DNA"/>
</dbReference>